<dbReference type="Gene3D" id="3.40.1000.10">
    <property type="entry name" value="Mog1/PsbP, alpha/beta/alpha sandwich"/>
    <property type="match status" value="1"/>
</dbReference>
<accession>A0ABR7RQY5</accession>
<dbReference type="InterPro" id="IPR016123">
    <property type="entry name" value="Mog1/PsbP_a/b/a-sand"/>
</dbReference>
<dbReference type="SUPFAM" id="SSF55724">
    <property type="entry name" value="Mog1p/PsbP-like"/>
    <property type="match status" value="1"/>
</dbReference>
<dbReference type="EMBL" id="JACTVA010000034">
    <property type="protein sequence ID" value="MBC9208527.1"/>
    <property type="molecule type" value="Genomic_DNA"/>
</dbReference>
<organism evidence="1 2">
    <name type="scientific">Teichococcus aerophilus</name>
    <dbReference type="NCBI Taxonomy" id="1224513"/>
    <lineage>
        <taxon>Bacteria</taxon>
        <taxon>Pseudomonadati</taxon>
        <taxon>Pseudomonadota</taxon>
        <taxon>Alphaproteobacteria</taxon>
        <taxon>Acetobacterales</taxon>
        <taxon>Roseomonadaceae</taxon>
        <taxon>Roseomonas</taxon>
    </lineage>
</organism>
<protein>
    <submittedName>
        <fullName evidence="1">DcrB-related protein</fullName>
    </submittedName>
</protein>
<keyword evidence="2" id="KW-1185">Reference proteome</keyword>
<name>A0ABR7RQY5_9PROT</name>
<dbReference type="Proteomes" id="UP000626026">
    <property type="component" value="Unassembled WGS sequence"/>
</dbReference>
<dbReference type="RefSeq" id="WP_187785679.1">
    <property type="nucleotide sequence ID" value="NZ_JACTVA010000034.1"/>
</dbReference>
<sequence>MPVHVSSDLQLAYPSDWTDRSMTAFAAPVGGEFKVLPNFVITRDSAGEARTVTEYADRTLVELARRLPDFQLLRRAETAVQQHTGLDMLFTWAGAEGVLQQRQLILLMPDGRVFSAVASALRGDYPKVEAVFDKMFASLRFPIA</sequence>
<evidence type="ECO:0000313" key="1">
    <source>
        <dbReference type="EMBL" id="MBC9208527.1"/>
    </source>
</evidence>
<dbReference type="InterPro" id="IPR014894">
    <property type="entry name" value="DcrB/EagT6"/>
</dbReference>
<evidence type="ECO:0000313" key="2">
    <source>
        <dbReference type="Proteomes" id="UP000626026"/>
    </source>
</evidence>
<gene>
    <name evidence="1" type="ORF">IBL26_16890</name>
</gene>
<proteinExistence type="predicted"/>
<reference evidence="1 2" key="1">
    <citation type="journal article" date="2013" name="Int. J. Syst. Evol. Microbiol.">
        <title>Roseomonas aerophila sp. nov., isolated from air.</title>
        <authorList>
            <person name="Kim S.J."/>
            <person name="Weon H.Y."/>
            <person name="Ahn J.H."/>
            <person name="Hong S.B."/>
            <person name="Seok S.J."/>
            <person name="Whang K.S."/>
            <person name="Kwon S.W."/>
        </authorList>
    </citation>
    <scope>NUCLEOTIDE SEQUENCE [LARGE SCALE GENOMIC DNA]</scope>
    <source>
        <strain evidence="1 2">NBRC 108923</strain>
    </source>
</reference>
<comment type="caution">
    <text evidence="1">The sequence shown here is derived from an EMBL/GenBank/DDBJ whole genome shotgun (WGS) entry which is preliminary data.</text>
</comment>
<dbReference type="Pfam" id="PF08786">
    <property type="entry name" value="DcrB"/>
    <property type="match status" value="1"/>
</dbReference>